<dbReference type="PANTHER" id="PTHR42815:SF2">
    <property type="entry name" value="FAD-BINDING, PUTATIVE (AFU_ORTHOLOGUE AFUA_6G07600)-RELATED"/>
    <property type="match status" value="1"/>
</dbReference>
<dbReference type="InterPro" id="IPR012349">
    <property type="entry name" value="Split_barrel_FMN-bd"/>
</dbReference>
<evidence type="ECO:0000259" key="2">
    <source>
        <dbReference type="Pfam" id="PF01243"/>
    </source>
</evidence>
<organism evidence="3 4">
    <name type="scientific">Phyllobacterium sophorae</name>
    <dbReference type="NCBI Taxonomy" id="1520277"/>
    <lineage>
        <taxon>Bacteria</taxon>
        <taxon>Pseudomonadati</taxon>
        <taxon>Pseudomonadota</taxon>
        <taxon>Alphaproteobacteria</taxon>
        <taxon>Hyphomicrobiales</taxon>
        <taxon>Phyllobacteriaceae</taxon>
        <taxon>Phyllobacterium</taxon>
    </lineage>
</organism>
<feature type="coiled-coil region" evidence="1">
    <location>
        <begin position="177"/>
        <end position="204"/>
    </location>
</feature>
<dbReference type="EMBL" id="PGGM01000004">
    <property type="protein sequence ID" value="PSH64547.1"/>
    <property type="molecule type" value="Genomic_DNA"/>
</dbReference>
<feature type="domain" description="Pyridoxamine 5'-phosphate oxidase N-terminal" evidence="2">
    <location>
        <begin position="44"/>
        <end position="165"/>
    </location>
</feature>
<dbReference type="InterPro" id="IPR011576">
    <property type="entry name" value="Pyridox_Oxase_N"/>
</dbReference>
<dbReference type="AlphaFoldDB" id="A0A2P7BDJ0"/>
<keyword evidence="4" id="KW-1185">Reference proteome</keyword>
<proteinExistence type="predicted"/>
<evidence type="ECO:0000313" key="3">
    <source>
        <dbReference type="EMBL" id="PSH64547.1"/>
    </source>
</evidence>
<dbReference type="SUPFAM" id="SSF50475">
    <property type="entry name" value="FMN-binding split barrel"/>
    <property type="match status" value="1"/>
</dbReference>
<gene>
    <name evidence="3" type="ORF">CU103_11655</name>
</gene>
<comment type="caution">
    <text evidence="3">The sequence shown here is derived from an EMBL/GenBank/DDBJ whole genome shotgun (WGS) entry which is preliminary data.</text>
</comment>
<keyword evidence="1" id="KW-0175">Coiled coil</keyword>
<dbReference type="Proteomes" id="UP000241764">
    <property type="component" value="Unassembled WGS sequence"/>
</dbReference>
<dbReference type="PANTHER" id="PTHR42815">
    <property type="entry name" value="FAD-BINDING, PUTATIVE (AFU_ORTHOLOGUE AFUA_6G07600)-RELATED"/>
    <property type="match status" value="1"/>
</dbReference>
<evidence type="ECO:0000313" key="4">
    <source>
        <dbReference type="Proteomes" id="UP000241764"/>
    </source>
</evidence>
<protein>
    <submittedName>
        <fullName evidence="3">Pyridoxamine 5'-phosphate oxidase</fullName>
    </submittedName>
</protein>
<sequence length="210" mass="23349">MSSAPVFSSDVAFTPTVKSIQTRKGSRDGYAGMEQRGAWRTGITPDLAQFIQSQISVFLATANSEGQPYIQHRGGPAGFLHVLDERTIAFADFAGNRQYITQGNLADNAKAYLFLIDYRTRQRVKLWGKARVVEGDAGLMAKLMPENYRARPEQVILFEVAAWDMNCPQHIPLRFEAAEVEAIVAERDERIKTLEAELTRLRNIGAGDSG</sequence>
<dbReference type="Gene3D" id="2.30.110.10">
    <property type="entry name" value="Electron Transport, Fmn-binding Protein, Chain A"/>
    <property type="match status" value="1"/>
</dbReference>
<reference evidence="4" key="1">
    <citation type="submission" date="2017-11" db="EMBL/GenBank/DDBJ databases">
        <authorList>
            <person name="Kuznetsova I."/>
            <person name="Sazanova A."/>
            <person name="Chirak E."/>
            <person name="Safronova V."/>
            <person name="Willems A."/>
        </authorList>
    </citation>
    <scope>NUCLEOTIDE SEQUENCE [LARGE SCALE GENOMIC DNA]</scope>
    <source>
        <strain evidence="4">CCBAU 03422</strain>
    </source>
</reference>
<dbReference type="RefSeq" id="WP_106664094.1">
    <property type="nucleotide sequence ID" value="NZ_PGGM01000004.1"/>
</dbReference>
<dbReference type="OrthoDB" id="9786134at2"/>
<name>A0A2P7BDJ0_9HYPH</name>
<evidence type="ECO:0000256" key="1">
    <source>
        <dbReference type="SAM" id="Coils"/>
    </source>
</evidence>
<accession>A0A2P7BDJ0</accession>
<dbReference type="Pfam" id="PF01243">
    <property type="entry name" value="PNPOx_N"/>
    <property type="match status" value="1"/>
</dbReference>